<dbReference type="Proteomes" id="UP000186698">
    <property type="component" value="Chromosome 7L"/>
</dbReference>
<keyword evidence="1" id="KW-1133">Transmembrane helix</keyword>
<keyword evidence="1" id="KW-0812">Transmembrane</keyword>
<dbReference type="GO" id="GO:0016020">
    <property type="term" value="C:membrane"/>
    <property type="evidence" value="ECO:0007669"/>
    <property type="project" value="TreeGrafter"/>
</dbReference>
<keyword evidence="1" id="KW-0472">Membrane</keyword>
<dbReference type="InterPro" id="IPR009952">
    <property type="entry name" value="Uroplakin-2"/>
</dbReference>
<evidence type="ECO:0000256" key="2">
    <source>
        <dbReference type="SAM" id="SignalP"/>
    </source>
</evidence>
<sequence length="207" mass="23189">MNKRLLLCVVSLLNVIPFHFQPVLLPNYKISLYSDSLRLSTVLWLRPAYCLFEEWQSDAVDLSVAIRKTSSIIVQVQIQGDNSTYIVQGGYVIPQCRPIFNELQATEPFVYQVGPNIELTDGKGVQLVLPNHSYKVRYVLYNAANTQIAFTNWSQPFQTRDIPTAPQDMNARLQGRSGGMVVITVLLSISMFCLLVGLAVVLGVKQP</sequence>
<dbReference type="InterPro" id="IPR024831">
    <property type="entry name" value="Uroplakin-3"/>
</dbReference>
<proteinExistence type="predicted"/>
<dbReference type="RefSeq" id="XP_018081854.1">
    <property type="nucleotide sequence ID" value="XM_018226365.2"/>
</dbReference>
<dbReference type="AlphaFoldDB" id="A0A8J0TBU3"/>
<protein>
    <submittedName>
        <fullName evidence="4">Uroplakin-2-like</fullName>
    </submittedName>
</protein>
<evidence type="ECO:0000313" key="3">
    <source>
        <dbReference type="Proteomes" id="UP000186698"/>
    </source>
</evidence>
<keyword evidence="2" id="KW-0732">Signal</keyword>
<reference evidence="4" key="1">
    <citation type="submission" date="2025-08" db="UniProtKB">
        <authorList>
            <consortium name="RefSeq"/>
        </authorList>
    </citation>
    <scope>IDENTIFICATION</scope>
    <source>
        <strain evidence="4">J_2021</strain>
        <tissue evidence="4">Erythrocytes</tissue>
    </source>
</reference>
<dbReference type="GeneID" id="108696751"/>
<organism evidence="3 4">
    <name type="scientific">Xenopus laevis</name>
    <name type="common">African clawed frog</name>
    <dbReference type="NCBI Taxonomy" id="8355"/>
    <lineage>
        <taxon>Eukaryota</taxon>
        <taxon>Metazoa</taxon>
        <taxon>Chordata</taxon>
        <taxon>Craniata</taxon>
        <taxon>Vertebrata</taxon>
        <taxon>Euteleostomi</taxon>
        <taxon>Amphibia</taxon>
        <taxon>Batrachia</taxon>
        <taxon>Anura</taxon>
        <taxon>Pipoidea</taxon>
        <taxon>Pipidae</taxon>
        <taxon>Xenopodinae</taxon>
        <taxon>Xenopus</taxon>
        <taxon>Xenopus</taxon>
    </lineage>
</organism>
<feature type="chain" id="PRO_5035266353" evidence="2">
    <location>
        <begin position="21"/>
        <end position="207"/>
    </location>
</feature>
<feature type="transmembrane region" description="Helical" evidence="1">
    <location>
        <begin position="179"/>
        <end position="204"/>
    </location>
</feature>
<evidence type="ECO:0000256" key="1">
    <source>
        <dbReference type="SAM" id="Phobius"/>
    </source>
</evidence>
<gene>
    <name evidence="4" type="primary">LOC108696751</name>
</gene>
<feature type="signal peptide" evidence="2">
    <location>
        <begin position="1"/>
        <end position="20"/>
    </location>
</feature>
<dbReference type="PANTHER" id="PTHR15446">
    <property type="entry name" value="UROPLAKIN III"/>
    <property type="match status" value="1"/>
</dbReference>
<accession>A0A8J0TBU3</accession>
<dbReference type="OrthoDB" id="9947134at2759"/>
<keyword evidence="3" id="KW-1185">Reference proteome</keyword>
<dbReference type="KEGG" id="xla:108696751"/>
<evidence type="ECO:0000313" key="4">
    <source>
        <dbReference type="RefSeq" id="XP_018081854.1"/>
    </source>
</evidence>
<name>A0A8J0TBU3_XENLA</name>
<dbReference type="Pfam" id="PF07353">
    <property type="entry name" value="Uroplakin_II"/>
    <property type="match status" value="1"/>
</dbReference>